<dbReference type="Pfam" id="PF20180">
    <property type="entry name" value="UQCC2_CBP6"/>
    <property type="match status" value="1"/>
</dbReference>
<evidence type="ECO:0000313" key="2">
    <source>
        <dbReference type="Proteomes" id="UP001408356"/>
    </source>
</evidence>
<accession>A0ABR2UML8</accession>
<organism evidence="1 2">
    <name type="scientific">Seiridium unicorne</name>
    <dbReference type="NCBI Taxonomy" id="138068"/>
    <lineage>
        <taxon>Eukaryota</taxon>
        <taxon>Fungi</taxon>
        <taxon>Dikarya</taxon>
        <taxon>Ascomycota</taxon>
        <taxon>Pezizomycotina</taxon>
        <taxon>Sordariomycetes</taxon>
        <taxon>Xylariomycetidae</taxon>
        <taxon>Amphisphaeriales</taxon>
        <taxon>Sporocadaceae</taxon>
        <taxon>Seiridium</taxon>
    </lineage>
</organism>
<name>A0ABR2UML8_9PEZI</name>
<proteinExistence type="predicted"/>
<evidence type="ECO:0000313" key="1">
    <source>
        <dbReference type="EMBL" id="KAK9415879.1"/>
    </source>
</evidence>
<dbReference type="PANTHER" id="PTHR28250">
    <property type="entry name" value="CYTOCHROME B PRE-MRNA-PROCESSING PROTEIN 6"/>
    <property type="match status" value="1"/>
</dbReference>
<comment type="caution">
    <text evidence="1">The sequence shown here is derived from an EMBL/GenBank/DDBJ whole genome shotgun (WGS) entry which is preliminary data.</text>
</comment>
<sequence>MAKQAVSAQFHLLKALNRWPKDIVRPTVQFQEVLKKRFEAQGASLSEEEKLRQANALYSLLDNRYKKKYPITGEQSLLKPRSKPTYFADLVREMEEAPNRSWFDRTWLRLKGLIRLQ</sequence>
<dbReference type="EMBL" id="JARVKF010000411">
    <property type="protein sequence ID" value="KAK9415879.1"/>
    <property type="molecule type" value="Genomic_DNA"/>
</dbReference>
<dbReference type="Proteomes" id="UP001408356">
    <property type="component" value="Unassembled WGS sequence"/>
</dbReference>
<protein>
    <submittedName>
        <fullName evidence="1">Mitochondrial zinc maintenance protein 1, mitochondrial</fullName>
    </submittedName>
</protein>
<gene>
    <name evidence="1" type="ORF">SUNI508_10008</name>
</gene>
<dbReference type="PANTHER" id="PTHR28250:SF1">
    <property type="entry name" value="CYTOCHROME B PRE-MRNA-PROCESSING PROTEIN 6"/>
    <property type="match status" value="1"/>
</dbReference>
<dbReference type="InterPro" id="IPR037653">
    <property type="entry name" value="Cbp6"/>
</dbReference>
<reference evidence="1 2" key="1">
    <citation type="journal article" date="2024" name="J. Plant Pathol.">
        <title>Sequence and assembly of the genome of Seiridium unicorne, isolate CBS 538.82, causal agent of cypress canker disease.</title>
        <authorList>
            <person name="Scali E."/>
            <person name="Rocca G.D."/>
            <person name="Danti R."/>
            <person name="Garbelotto M."/>
            <person name="Barberini S."/>
            <person name="Baroncelli R."/>
            <person name="Emiliani G."/>
        </authorList>
    </citation>
    <scope>NUCLEOTIDE SEQUENCE [LARGE SCALE GENOMIC DNA]</scope>
    <source>
        <strain evidence="1 2">BM-138-508</strain>
    </source>
</reference>
<keyword evidence="2" id="KW-1185">Reference proteome</keyword>